<dbReference type="InterPro" id="IPR021834">
    <property type="entry name" value="DUF3426"/>
</dbReference>
<evidence type="ECO:0000313" key="3">
    <source>
        <dbReference type="EMBL" id="RRN44761.1"/>
    </source>
</evidence>
<name>A0A3R8T2A1_9BURK</name>
<feature type="region of interest" description="Disordered" evidence="1">
    <location>
        <begin position="46"/>
        <end position="82"/>
    </location>
</feature>
<feature type="compositionally biased region" description="Basic and acidic residues" evidence="1">
    <location>
        <begin position="508"/>
        <end position="520"/>
    </location>
</feature>
<evidence type="ECO:0000259" key="2">
    <source>
        <dbReference type="Pfam" id="PF13719"/>
    </source>
</evidence>
<feature type="domain" description="Zinc finger/thioredoxin putative" evidence="2">
    <location>
        <begin position="3"/>
        <end position="37"/>
    </location>
</feature>
<reference evidence="3 4" key="1">
    <citation type="submission" date="2018-11" db="EMBL/GenBank/DDBJ databases">
        <title>Genome sequencing of Lautropia sp. KCOM 2505 (= ChDC F240).</title>
        <authorList>
            <person name="Kook J.-K."/>
            <person name="Park S.-N."/>
            <person name="Lim Y.K."/>
        </authorList>
    </citation>
    <scope>NUCLEOTIDE SEQUENCE [LARGE SCALE GENOMIC DNA]</scope>
    <source>
        <strain evidence="3 4">KCOM 2505</strain>
    </source>
</reference>
<organism evidence="3 4">
    <name type="scientific">Lautropia dentalis</name>
    <dbReference type="NCBI Taxonomy" id="2490857"/>
    <lineage>
        <taxon>Bacteria</taxon>
        <taxon>Pseudomonadati</taxon>
        <taxon>Pseudomonadota</taxon>
        <taxon>Betaproteobacteria</taxon>
        <taxon>Burkholderiales</taxon>
        <taxon>Burkholderiaceae</taxon>
        <taxon>Lautropia</taxon>
    </lineage>
</organism>
<feature type="compositionally biased region" description="Pro residues" evidence="1">
    <location>
        <begin position="364"/>
        <end position="378"/>
    </location>
</feature>
<dbReference type="RefSeq" id="WP_125094179.1">
    <property type="nucleotide sequence ID" value="NZ_RRUE01000001.1"/>
</dbReference>
<sequence length="709" mass="73712">MALATTCPQCKTSFKVVPDQLKLRRGLVRCGVCQFVFSGVEHLRYVDKDDDSDPTTIQHAPDTTTGPSTAPGAPEEPRTPESRYNDVAAGLTFSDTHPGSGPLDSDTTDPVTQTLIAASEQGNTETAATPSAQVDEDGAVAQPWPSLTMPSTGTDTGTDTGTEEAPGTSRSTGTKGTAARATGKEGKTDRAAAAQPTPAPHGAPASSSETTGTTTGTHTSTGTGTGTGTEDTRGTDTGTSQAEDTVDDGTASPASAPAPHATGAGDAPEAATAADGSSTDSADTADSSHTPDAGDTEGSEDAAGSGDTPDSEDTEDTAATEGTTPSGSGTSGSSKGRNRSRKDKDRSARGQSRWSRFMKGRSPAPEPASGPAPEPASGPAPEAAPAVATRPDAQEDDTSLNTVFFMADNEAPLPGHEHDRNVQLPASLRSDRSGHSQPPADSDLDPDTQATSALVDEANRIWRQHKPRHAENADDDQAHDHAARTAHGTPEGDTSRGGGSSSSSSSRESSRSRRGRDGSSRRSRRRSSSHARESLGSLHDGYTHESAESAGWFTPKRRRIVMAVLGVLAAVQLVAVYRTEISYTVPFLRPVVQAISLLTGQTIQPPMNLSALSIESFELRNTQKTGQTRMTAILRNRSGTATRWPAMELTLTGPSNAILVRKVLLPAQYLPAGHDQAAGMAPNSEQPLDLMLDTSDLNLAGYSVSLFYP</sequence>
<feature type="compositionally biased region" description="Low complexity" evidence="1">
    <location>
        <begin position="172"/>
        <end position="181"/>
    </location>
</feature>
<feature type="compositionally biased region" description="Low complexity" evidence="1">
    <location>
        <begin position="206"/>
        <end position="222"/>
    </location>
</feature>
<feature type="compositionally biased region" description="Low complexity" evidence="1">
    <location>
        <begin position="319"/>
        <end position="335"/>
    </location>
</feature>
<dbReference type="EMBL" id="RRUE01000001">
    <property type="protein sequence ID" value="RRN44761.1"/>
    <property type="molecule type" value="Genomic_DNA"/>
</dbReference>
<evidence type="ECO:0000313" key="4">
    <source>
        <dbReference type="Proteomes" id="UP000270261"/>
    </source>
</evidence>
<dbReference type="Pfam" id="PF13719">
    <property type="entry name" value="Zn_ribbon_5"/>
    <property type="match status" value="1"/>
</dbReference>
<protein>
    <submittedName>
        <fullName evidence="3">DUF3426 domain-containing protein</fullName>
    </submittedName>
</protein>
<keyword evidence="4" id="KW-1185">Reference proteome</keyword>
<evidence type="ECO:0000256" key="1">
    <source>
        <dbReference type="SAM" id="MobiDB-lite"/>
    </source>
</evidence>
<feature type="compositionally biased region" description="Low complexity" evidence="1">
    <location>
        <begin position="60"/>
        <end position="73"/>
    </location>
</feature>
<feature type="compositionally biased region" description="Low complexity" evidence="1">
    <location>
        <begin position="249"/>
        <end position="293"/>
    </location>
</feature>
<feature type="region of interest" description="Disordered" evidence="1">
    <location>
        <begin position="119"/>
        <end position="548"/>
    </location>
</feature>
<dbReference type="InterPro" id="IPR011723">
    <property type="entry name" value="Znf/thioredoxin_put"/>
</dbReference>
<dbReference type="NCBIfam" id="TIGR02098">
    <property type="entry name" value="MJ0042_CXXC"/>
    <property type="match status" value="1"/>
</dbReference>
<feature type="compositionally biased region" description="Polar residues" evidence="1">
    <location>
        <begin position="119"/>
        <end position="132"/>
    </location>
</feature>
<dbReference type="AlphaFoldDB" id="A0A3R8T2A1"/>
<gene>
    <name evidence="3" type="ORF">EHV23_00195</name>
</gene>
<proteinExistence type="predicted"/>
<feature type="compositionally biased region" description="Basic and acidic residues" evidence="1">
    <location>
        <begin position="469"/>
        <end position="483"/>
    </location>
</feature>
<feature type="compositionally biased region" description="Acidic residues" evidence="1">
    <location>
        <begin position="309"/>
        <end position="318"/>
    </location>
</feature>
<dbReference type="OrthoDB" id="5294582at2"/>
<dbReference type="Pfam" id="PF11906">
    <property type="entry name" value="DUF3426"/>
    <property type="match status" value="1"/>
</dbReference>
<accession>A0A3R8T2A1</accession>
<comment type="caution">
    <text evidence="3">The sequence shown here is derived from an EMBL/GenBank/DDBJ whole genome shotgun (WGS) entry which is preliminary data.</text>
</comment>
<dbReference type="Proteomes" id="UP000270261">
    <property type="component" value="Unassembled WGS sequence"/>
</dbReference>